<dbReference type="OrthoDB" id="9774907at2"/>
<dbReference type="SUPFAM" id="SSF52540">
    <property type="entry name" value="P-loop containing nucleoside triphosphate hydrolases"/>
    <property type="match status" value="1"/>
</dbReference>
<evidence type="ECO:0000256" key="7">
    <source>
        <dbReference type="ARBA" id="ARBA00022777"/>
    </source>
</evidence>
<dbReference type="InterPro" id="IPR039430">
    <property type="entry name" value="Thymidylate_kin-like_dom"/>
</dbReference>
<proteinExistence type="inferred from homology"/>
<accession>Q01Q29</accession>
<dbReference type="GO" id="GO:0006227">
    <property type="term" value="P:dUDP biosynthetic process"/>
    <property type="evidence" value="ECO:0007669"/>
    <property type="project" value="TreeGrafter"/>
</dbReference>
<feature type="binding site" evidence="12">
    <location>
        <begin position="24"/>
        <end position="31"/>
    </location>
    <ligand>
        <name>ATP</name>
        <dbReference type="ChEBI" id="CHEBI:30616"/>
    </ligand>
</feature>
<keyword evidence="4 12" id="KW-0808">Transferase</keyword>
<keyword evidence="7 12" id="KW-0418">Kinase</keyword>
<dbReference type="STRING" id="234267.Acid_7330"/>
<evidence type="ECO:0000256" key="6">
    <source>
        <dbReference type="ARBA" id="ARBA00022741"/>
    </source>
</evidence>
<evidence type="ECO:0000256" key="8">
    <source>
        <dbReference type="ARBA" id="ARBA00022840"/>
    </source>
</evidence>
<evidence type="ECO:0000259" key="13">
    <source>
        <dbReference type="Pfam" id="PF02223"/>
    </source>
</evidence>
<dbReference type="GO" id="GO:0004798">
    <property type="term" value="F:dTMP kinase activity"/>
    <property type="evidence" value="ECO:0007669"/>
    <property type="project" value="UniProtKB-UniRule"/>
</dbReference>
<dbReference type="eggNOG" id="COG0125">
    <property type="taxonomic scope" value="Bacteria"/>
</dbReference>
<dbReference type="GO" id="GO:0005524">
    <property type="term" value="F:ATP binding"/>
    <property type="evidence" value="ECO:0007669"/>
    <property type="project" value="UniProtKB-UniRule"/>
</dbReference>
<evidence type="ECO:0000256" key="12">
    <source>
        <dbReference type="HAMAP-Rule" id="MF_00165"/>
    </source>
</evidence>
<dbReference type="PANTHER" id="PTHR10344">
    <property type="entry name" value="THYMIDYLATE KINASE"/>
    <property type="match status" value="1"/>
</dbReference>
<evidence type="ECO:0000256" key="2">
    <source>
        <dbReference type="ARBA" id="ARBA00012980"/>
    </source>
</evidence>
<feature type="domain" description="Thymidylate kinase-like" evidence="13">
    <location>
        <begin position="22"/>
        <end position="216"/>
    </location>
</feature>
<name>Q01Q29_SOLUE</name>
<gene>
    <name evidence="12" type="primary">tmk</name>
    <name evidence="14" type="ordered locus">Acid_7330</name>
</gene>
<dbReference type="FunCoup" id="Q01Q29">
    <property type="interactions" value="561"/>
</dbReference>
<dbReference type="PANTHER" id="PTHR10344:SF4">
    <property type="entry name" value="UMP-CMP KINASE 2, MITOCHONDRIAL"/>
    <property type="match status" value="1"/>
</dbReference>
<organism evidence="14">
    <name type="scientific">Solibacter usitatus (strain Ellin6076)</name>
    <dbReference type="NCBI Taxonomy" id="234267"/>
    <lineage>
        <taxon>Bacteria</taxon>
        <taxon>Pseudomonadati</taxon>
        <taxon>Acidobacteriota</taxon>
        <taxon>Terriglobia</taxon>
        <taxon>Bryobacterales</taxon>
        <taxon>Solibacteraceae</taxon>
        <taxon>Candidatus Solibacter</taxon>
    </lineage>
</organism>
<keyword evidence="6 12" id="KW-0547">Nucleotide-binding</keyword>
<evidence type="ECO:0000256" key="10">
    <source>
        <dbReference type="ARBA" id="ARBA00048743"/>
    </source>
</evidence>
<comment type="similarity">
    <text evidence="1 12">Belongs to the thymidylate kinase family.</text>
</comment>
<evidence type="ECO:0000256" key="4">
    <source>
        <dbReference type="ARBA" id="ARBA00022679"/>
    </source>
</evidence>
<evidence type="ECO:0000256" key="3">
    <source>
        <dbReference type="ARBA" id="ARBA00017144"/>
    </source>
</evidence>
<dbReference type="Gene3D" id="3.40.50.300">
    <property type="entry name" value="P-loop containing nucleotide triphosphate hydrolases"/>
    <property type="match status" value="1"/>
</dbReference>
<dbReference type="EC" id="2.7.4.9" evidence="2 12"/>
<dbReference type="NCBIfam" id="TIGR00041">
    <property type="entry name" value="DTMP_kinase"/>
    <property type="match status" value="1"/>
</dbReference>
<evidence type="ECO:0000256" key="11">
    <source>
        <dbReference type="ARBA" id="ARBA00057735"/>
    </source>
</evidence>
<reference evidence="14" key="1">
    <citation type="submission" date="2006-10" db="EMBL/GenBank/DDBJ databases">
        <title>Complete sequence of Solibacter usitatus Ellin6076.</title>
        <authorList>
            <consortium name="US DOE Joint Genome Institute"/>
            <person name="Copeland A."/>
            <person name="Lucas S."/>
            <person name="Lapidus A."/>
            <person name="Barry K."/>
            <person name="Detter J.C."/>
            <person name="Glavina del Rio T."/>
            <person name="Hammon N."/>
            <person name="Israni S."/>
            <person name="Dalin E."/>
            <person name="Tice H."/>
            <person name="Pitluck S."/>
            <person name="Thompson L.S."/>
            <person name="Brettin T."/>
            <person name="Bruce D."/>
            <person name="Han C."/>
            <person name="Tapia R."/>
            <person name="Gilna P."/>
            <person name="Schmutz J."/>
            <person name="Larimer F."/>
            <person name="Land M."/>
            <person name="Hauser L."/>
            <person name="Kyrpides N."/>
            <person name="Mikhailova N."/>
            <person name="Janssen P.H."/>
            <person name="Kuske C.R."/>
            <person name="Richardson P."/>
        </authorList>
    </citation>
    <scope>NUCLEOTIDE SEQUENCE</scope>
    <source>
        <strain evidence="14">Ellin6076</strain>
    </source>
</reference>
<dbReference type="GO" id="GO:0006235">
    <property type="term" value="P:dTTP biosynthetic process"/>
    <property type="evidence" value="ECO:0007669"/>
    <property type="project" value="UniProtKB-UniRule"/>
</dbReference>
<sequence length="224" mass="24537">MTQHLDATIGFHVKLPGIFITFEGMDGSGKTTQMHRLAERLRGMGRTVLETAEPGGPPIAQKIRRIVLDAANQELSPTAEILLYFASRAQNVDQWIQPALARGEIVLADRFTDSSLVYQGIGRGLGADTVVALDRIACRGLKPDLTILVDVDAEASLTRARARNLAQPHCETRMDDQALEFHLKVHAAYHALAAAEPERVKVANGRAGMDEIEREIWSIVSAHV</sequence>
<dbReference type="InParanoid" id="Q01Q29"/>
<dbReference type="InterPro" id="IPR018094">
    <property type="entry name" value="Thymidylate_kinase"/>
</dbReference>
<protein>
    <recommendedName>
        <fullName evidence="3 12">Thymidylate kinase</fullName>
        <ecNumber evidence="2 12">2.7.4.9</ecNumber>
    </recommendedName>
    <alternativeName>
        <fullName evidence="9 12">dTMP kinase</fullName>
    </alternativeName>
</protein>
<dbReference type="InterPro" id="IPR027417">
    <property type="entry name" value="P-loop_NTPase"/>
</dbReference>
<dbReference type="GO" id="GO:0005829">
    <property type="term" value="C:cytosol"/>
    <property type="evidence" value="ECO:0007669"/>
    <property type="project" value="TreeGrafter"/>
</dbReference>
<dbReference type="HOGENOM" id="CLU_049131_0_2_0"/>
<dbReference type="KEGG" id="sus:Acid_7330"/>
<evidence type="ECO:0000313" key="14">
    <source>
        <dbReference type="EMBL" id="ABJ88241.1"/>
    </source>
</evidence>
<dbReference type="CDD" id="cd01672">
    <property type="entry name" value="TMPK"/>
    <property type="match status" value="1"/>
</dbReference>
<dbReference type="FunFam" id="3.40.50.300:FF:000225">
    <property type="entry name" value="Thymidylate kinase"/>
    <property type="match status" value="1"/>
</dbReference>
<evidence type="ECO:0000256" key="9">
    <source>
        <dbReference type="ARBA" id="ARBA00029962"/>
    </source>
</evidence>
<comment type="catalytic activity">
    <reaction evidence="10 12">
        <text>dTMP + ATP = dTDP + ADP</text>
        <dbReference type="Rhea" id="RHEA:13517"/>
        <dbReference type="ChEBI" id="CHEBI:30616"/>
        <dbReference type="ChEBI" id="CHEBI:58369"/>
        <dbReference type="ChEBI" id="CHEBI:63528"/>
        <dbReference type="ChEBI" id="CHEBI:456216"/>
        <dbReference type="EC" id="2.7.4.9"/>
    </reaction>
</comment>
<dbReference type="GO" id="GO:0006233">
    <property type="term" value="P:dTDP biosynthetic process"/>
    <property type="evidence" value="ECO:0007669"/>
    <property type="project" value="InterPro"/>
</dbReference>
<dbReference type="EMBL" id="CP000473">
    <property type="protein sequence ID" value="ABJ88241.1"/>
    <property type="molecule type" value="Genomic_DNA"/>
</dbReference>
<evidence type="ECO:0000256" key="1">
    <source>
        <dbReference type="ARBA" id="ARBA00009776"/>
    </source>
</evidence>
<keyword evidence="8 12" id="KW-0067">ATP-binding</keyword>
<dbReference type="HAMAP" id="MF_00165">
    <property type="entry name" value="Thymidylate_kinase"/>
    <property type="match status" value="1"/>
</dbReference>
<dbReference type="Pfam" id="PF02223">
    <property type="entry name" value="Thymidylate_kin"/>
    <property type="match status" value="1"/>
</dbReference>
<evidence type="ECO:0000256" key="5">
    <source>
        <dbReference type="ARBA" id="ARBA00022727"/>
    </source>
</evidence>
<comment type="function">
    <text evidence="11 12">Phosphorylation of dTMP to form dTDP in both de novo and salvage pathways of dTTP synthesis.</text>
</comment>
<dbReference type="AlphaFoldDB" id="Q01Q29"/>
<keyword evidence="5 12" id="KW-0545">Nucleotide biosynthesis</keyword>